<evidence type="ECO:0000256" key="5">
    <source>
        <dbReference type="ARBA" id="ARBA00022527"/>
    </source>
</evidence>
<evidence type="ECO:0000256" key="7">
    <source>
        <dbReference type="ARBA" id="ARBA00022692"/>
    </source>
</evidence>
<dbReference type="Pfam" id="PF00226">
    <property type="entry name" value="DnaJ"/>
    <property type="match status" value="1"/>
</dbReference>
<feature type="compositionally biased region" description="Basic and acidic residues" evidence="16">
    <location>
        <begin position="791"/>
        <end position="803"/>
    </location>
</feature>
<dbReference type="Gene3D" id="1.10.287.110">
    <property type="entry name" value="DnaJ domain"/>
    <property type="match status" value="1"/>
</dbReference>
<evidence type="ECO:0000256" key="14">
    <source>
        <dbReference type="ARBA" id="ARBA00023180"/>
    </source>
</evidence>
<dbReference type="PRINTS" id="PR00724">
    <property type="entry name" value="CRBOXYPTASEC"/>
</dbReference>
<evidence type="ECO:0000256" key="15">
    <source>
        <dbReference type="PROSITE-ProRule" id="PRU10141"/>
    </source>
</evidence>
<comment type="caution">
    <text evidence="21">The sequence shown here is derived from an EMBL/GenBank/DDBJ whole genome shotgun (WGS) entry which is preliminary data.</text>
</comment>
<feature type="domain" description="J" evidence="20">
    <location>
        <begin position="971"/>
        <end position="1049"/>
    </location>
</feature>
<evidence type="ECO:0000256" key="17">
    <source>
        <dbReference type="SAM" id="Phobius"/>
    </source>
</evidence>
<name>A0AAV6LGS4_9ERIC</name>
<feature type="signal peptide" evidence="18">
    <location>
        <begin position="1"/>
        <end position="21"/>
    </location>
</feature>
<dbReference type="GO" id="GO:0005576">
    <property type="term" value="C:extracellular region"/>
    <property type="evidence" value="ECO:0007669"/>
    <property type="project" value="UniProtKB-SubCell"/>
</dbReference>
<evidence type="ECO:0000256" key="2">
    <source>
        <dbReference type="ARBA" id="ARBA00004613"/>
    </source>
</evidence>
<keyword evidence="6" id="KW-0808">Transferase</keyword>
<evidence type="ECO:0000256" key="4">
    <source>
        <dbReference type="ARBA" id="ARBA00022525"/>
    </source>
</evidence>
<dbReference type="PROSITE" id="PS00131">
    <property type="entry name" value="CARBOXYPEPT_SER_SER"/>
    <property type="match status" value="1"/>
</dbReference>
<dbReference type="InterPro" id="IPR036869">
    <property type="entry name" value="J_dom_sf"/>
</dbReference>
<keyword evidence="7 17" id="KW-0812">Transmembrane</keyword>
<keyword evidence="10" id="KW-0418">Kinase</keyword>
<dbReference type="GO" id="GO:0004674">
    <property type="term" value="F:protein serine/threonine kinase activity"/>
    <property type="evidence" value="ECO:0007669"/>
    <property type="project" value="UniProtKB-KW"/>
</dbReference>
<reference evidence="21" key="1">
    <citation type="submission" date="2020-08" db="EMBL/GenBank/DDBJ databases">
        <title>Plant Genome Project.</title>
        <authorList>
            <person name="Zhang R.-G."/>
        </authorList>
    </citation>
    <scope>NUCLEOTIDE SEQUENCE</scope>
    <source>
        <strain evidence="21">WSP0</strain>
        <tissue evidence="21">Leaf</tissue>
    </source>
</reference>
<dbReference type="InterPro" id="IPR029058">
    <property type="entry name" value="AB_hydrolase_fold"/>
</dbReference>
<dbReference type="PROSITE" id="PS50011">
    <property type="entry name" value="PROTEIN_KINASE_DOM"/>
    <property type="match status" value="1"/>
</dbReference>
<keyword evidence="4" id="KW-0964">Secreted</keyword>
<keyword evidence="13 17" id="KW-0472">Membrane</keyword>
<dbReference type="InterPro" id="IPR017441">
    <property type="entry name" value="Protein_kinase_ATP_BS"/>
</dbReference>
<dbReference type="InterPro" id="IPR011009">
    <property type="entry name" value="Kinase-like_dom_sf"/>
</dbReference>
<keyword evidence="9 15" id="KW-0547">Nucleotide-binding</keyword>
<dbReference type="InterPro" id="IPR001623">
    <property type="entry name" value="DnaJ_domain"/>
</dbReference>
<evidence type="ECO:0000256" key="12">
    <source>
        <dbReference type="ARBA" id="ARBA00022989"/>
    </source>
</evidence>
<dbReference type="PROSITE" id="PS00107">
    <property type="entry name" value="PROTEIN_KINASE_ATP"/>
    <property type="match status" value="1"/>
</dbReference>
<dbReference type="InterPro" id="IPR001245">
    <property type="entry name" value="Ser-Thr/Tyr_kinase_cat_dom"/>
</dbReference>
<feature type="domain" description="Protein kinase" evidence="19">
    <location>
        <begin position="500"/>
        <end position="779"/>
    </location>
</feature>
<dbReference type="SUPFAM" id="SSF46565">
    <property type="entry name" value="Chaperone J-domain"/>
    <property type="match status" value="1"/>
</dbReference>
<organism evidence="21 22">
    <name type="scientific">Rhododendron griersonianum</name>
    <dbReference type="NCBI Taxonomy" id="479676"/>
    <lineage>
        <taxon>Eukaryota</taxon>
        <taxon>Viridiplantae</taxon>
        <taxon>Streptophyta</taxon>
        <taxon>Embryophyta</taxon>
        <taxon>Tracheophyta</taxon>
        <taxon>Spermatophyta</taxon>
        <taxon>Magnoliopsida</taxon>
        <taxon>eudicotyledons</taxon>
        <taxon>Gunneridae</taxon>
        <taxon>Pentapetalae</taxon>
        <taxon>asterids</taxon>
        <taxon>Ericales</taxon>
        <taxon>Ericaceae</taxon>
        <taxon>Ericoideae</taxon>
        <taxon>Rhodoreae</taxon>
        <taxon>Rhododendron</taxon>
    </lineage>
</organism>
<feature type="transmembrane region" description="Helical" evidence="17">
    <location>
        <begin position="428"/>
        <end position="447"/>
    </location>
</feature>
<dbReference type="GO" id="GO:0005524">
    <property type="term" value="F:ATP binding"/>
    <property type="evidence" value="ECO:0007669"/>
    <property type="project" value="UniProtKB-UniRule"/>
</dbReference>
<evidence type="ECO:0000313" key="21">
    <source>
        <dbReference type="EMBL" id="KAG5563929.1"/>
    </source>
</evidence>
<dbReference type="InterPro" id="IPR008271">
    <property type="entry name" value="Ser/Thr_kinase_AS"/>
</dbReference>
<dbReference type="EMBL" id="JACTNZ010000001">
    <property type="protein sequence ID" value="KAG5563930.1"/>
    <property type="molecule type" value="Genomic_DNA"/>
</dbReference>
<dbReference type="Gene3D" id="3.30.200.20">
    <property type="entry name" value="Phosphorylase Kinase, domain 1"/>
    <property type="match status" value="1"/>
</dbReference>
<dbReference type="Gene3D" id="1.10.510.10">
    <property type="entry name" value="Transferase(Phosphotransferase) domain 1"/>
    <property type="match status" value="1"/>
</dbReference>
<dbReference type="InterPro" id="IPR018202">
    <property type="entry name" value="Ser_caboxypep_ser_AS"/>
</dbReference>
<dbReference type="Gene3D" id="6.10.250.940">
    <property type="match status" value="1"/>
</dbReference>
<dbReference type="InterPro" id="IPR000719">
    <property type="entry name" value="Prot_kinase_dom"/>
</dbReference>
<keyword evidence="11 15" id="KW-0067">ATP-binding</keyword>
<keyword evidence="14" id="KW-0325">Glycoprotein</keyword>
<evidence type="ECO:0000256" key="11">
    <source>
        <dbReference type="ARBA" id="ARBA00022840"/>
    </source>
</evidence>
<dbReference type="Pfam" id="PF00450">
    <property type="entry name" value="Peptidase_S10"/>
    <property type="match status" value="1"/>
</dbReference>
<comment type="similarity">
    <text evidence="3">Belongs to the peptidase S10 family.</text>
</comment>
<keyword evidence="12 17" id="KW-1133">Transmembrane helix</keyword>
<dbReference type="Gene3D" id="3.40.50.11320">
    <property type="match status" value="1"/>
</dbReference>
<dbReference type="InterPro" id="IPR015877">
    <property type="entry name" value="MAT1_centre"/>
</dbReference>
<dbReference type="InterPro" id="IPR001563">
    <property type="entry name" value="Peptidase_S10"/>
</dbReference>
<evidence type="ECO:0000256" key="3">
    <source>
        <dbReference type="ARBA" id="ARBA00009431"/>
    </source>
</evidence>
<dbReference type="PANTHER" id="PTHR46008">
    <property type="entry name" value="LEAF RUST 10 DISEASE-RESISTANCE LOCUS RECEPTOR-LIKE PROTEIN KINASE-LIKE 1.4"/>
    <property type="match status" value="1"/>
</dbReference>
<dbReference type="PROSITE" id="PS50076">
    <property type="entry name" value="DNAJ_2"/>
    <property type="match status" value="1"/>
</dbReference>
<dbReference type="FunFam" id="1.10.510.10:FF:000161">
    <property type="entry name" value="Wall-associated receptor kinase-like 20"/>
    <property type="match status" value="1"/>
</dbReference>
<evidence type="ECO:0008006" key="23">
    <source>
        <dbReference type="Google" id="ProtNLM"/>
    </source>
</evidence>
<evidence type="ECO:0000259" key="19">
    <source>
        <dbReference type="PROSITE" id="PS50011"/>
    </source>
</evidence>
<dbReference type="EMBL" id="JACTNZ010000001">
    <property type="protein sequence ID" value="KAG5563929.1"/>
    <property type="molecule type" value="Genomic_DNA"/>
</dbReference>
<dbReference type="GO" id="GO:0005886">
    <property type="term" value="C:plasma membrane"/>
    <property type="evidence" value="ECO:0007669"/>
    <property type="project" value="UniProtKB-ARBA"/>
</dbReference>
<dbReference type="PROSITE" id="PS00108">
    <property type="entry name" value="PROTEIN_KINASE_ST"/>
    <property type="match status" value="1"/>
</dbReference>
<dbReference type="SUPFAM" id="SSF56112">
    <property type="entry name" value="Protein kinase-like (PK-like)"/>
    <property type="match status" value="1"/>
</dbReference>
<evidence type="ECO:0000256" key="13">
    <source>
        <dbReference type="ARBA" id="ARBA00023136"/>
    </source>
</evidence>
<evidence type="ECO:0000259" key="20">
    <source>
        <dbReference type="PROSITE" id="PS50076"/>
    </source>
</evidence>
<evidence type="ECO:0000256" key="18">
    <source>
        <dbReference type="SAM" id="SignalP"/>
    </source>
</evidence>
<keyword evidence="22" id="KW-1185">Reference proteome</keyword>
<dbReference type="Gene3D" id="3.40.50.1820">
    <property type="entry name" value="alpha/beta hydrolase"/>
    <property type="match status" value="1"/>
</dbReference>
<evidence type="ECO:0000256" key="16">
    <source>
        <dbReference type="SAM" id="MobiDB-lite"/>
    </source>
</evidence>
<accession>A0AAV6LGS4</accession>
<feature type="binding site" evidence="15">
    <location>
        <position position="528"/>
    </location>
    <ligand>
        <name>ATP</name>
        <dbReference type="ChEBI" id="CHEBI:30616"/>
    </ligand>
</feature>
<evidence type="ECO:0000256" key="1">
    <source>
        <dbReference type="ARBA" id="ARBA00004167"/>
    </source>
</evidence>
<dbReference type="Pfam" id="PF07714">
    <property type="entry name" value="PK_Tyr_Ser-Thr"/>
    <property type="match status" value="1"/>
</dbReference>
<proteinExistence type="inferred from homology"/>
<dbReference type="SMART" id="SM00271">
    <property type="entry name" value="DnaJ"/>
    <property type="match status" value="1"/>
</dbReference>
<dbReference type="SMART" id="SM00220">
    <property type="entry name" value="S_TKc"/>
    <property type="match status" value="1"/>
</dbReference>
<keyword evidence="5" id="KW-0723">Serine/threonine-protein kinase</keyword>
<gene>
    <name evidence="21" type="ORF">RHGRI_000196</name>
</gene>
<dbReference type="CDD" id="cd06257">
    <property type="entry name" value="DnaJ"/>
    <property type="match status" value="1"/>
</dbReference>
<dbReference type="GO" id="GO:0004185">
    <property type="term" value="F:serine-type carboxypeptidase activity"/>
    <property type="evidence" value="ECO:0007669"/>
    <property type="project" value="InterPro"/>
</dbReference>
<evidence type="ECO:0000313" key="22">
    <source>
        <dbReference type="Proteomes" id="UP000823749"/>
    </source>
</evidence>
<sequence>MPNLKWVFVLCIYIFINNVYIGSCSSSFSSDPTAQQLLDRVSELPGQAFDVSFAHYSGYVTVNEEFGRALFYWFVEAVDEPSSKPLVLWLNGGPGCSSIAYGMAEELGPFHIEEDGKTLYLNPYAWNQVANVLFLDSPVGVGFSYSNTSADLLTNGDKRTASDSLTFLLKWLERFPQYKGRDFYIAGESYAGHYVPQLSQAISRYNSATNEKTINLKGYMVGNALTDDYHDHLGLFEFMWAAGMISDETYKQLNLLCDSQSFIHSSGQCDKALDMASKELGDIDPYSIFTPPCTASSSLSSQQKKRWRMVGHIGRTYDPCTEKHSVVYFNQPEVQKALHVHSENAPSKWDTCSDVVNLNWKDSPTSVLDIYSELIQSGVRIWIFSGDTDSVIPVTSTRYSVNALNLTTVGPWHAWYDDGQSVYFNGIVFYYIIAGVILLSCLHILIIRYRKKLRNYISSCTIWRNSSSNLYSKEDLEEGSAYFGIPVFSYSELKDATHNFDPSKGLGDGGFGTVHYGKLRDGREVAVKRLYEHNYKRVAQFLNEIEILTNLRHPSLVTLYGCTSRHNRELLLVYEYIPNGTVADHIHGDRAKDHPLPWPIRMNIAIEIATALAYLHASEIVHRDVKTNNILLDNNFRIKVADFGLSRLFPNDVSHVSTAPQGTLGYVDPEYHQCYQLTDKSDVYSFGVVLIELISSLPAVDFSRHRHEINLAKLAIDRIQNGAFNELIDSSLGFESDSSVERMTTSVAEVAFQCLQLERGMRPSMNKVLEALKGIQEYKDEEIGKMPPPSPDRDNVELLKSSKEPPSPKSVTDRWVSSSNTTISDQILIVRECIYQMELSFVYMISPDDMAFQGELASLDDVMARFAALQLSFNPEKKRQAEIGENQCAKLLLEQVAEMPVQQLCWKLELASWLCSGQRRIKGGLKVCICTDSMEFVKRLLEPSAATTLLCHALLDFVQLCHQFNVVKLLRFLELMFVAAAHGIARAALNNVNASTRDIWVAYLQRAQEFHPDRNLRHEVDTTEIFTEIHEAYRILGDSELRAEYDGILALSMVNRLYFMEVGETPFYLHDEPAKGPNNDELLVIKETERFNKREEDFPSLREYNDYLEEVEDMTFNLIEGIDVPAIEAKIAQYQKENAEQIINAQARKAEEYAAALAASKGHPDSDPTTSQSFQGGVGAGAQGYYAPAVAGGAIGQPRPTGMAPQPIPIGSNLDMHAYNYDNEEMTRLRAERGGRAGGWSMELSRKRALEEAFSSIWI</sequence>
<evidence type="ECO:0000256" key="10">
    <source>
        <dbReference type="ARBA" id="ARBA00022777"/>
    </source>
</evidence>
<dbReference type="SUPFAM" id="SSF53474">
    <property type="entry name" value="alpha/beta-Hydrolases"/>
    <property type="match status" value="1"/>
</dbReference>
<dbReference type="Proteomes" id="UP000823749">
    <property type="component" value="Chromosome 1"/>
</dbReference>
<feature type="region of interest" description="Disordered" evidence="16">
    <location>
        <begin position="780"/>
        <end position="816"/>
    </location>
</feature>
<keyword evidence="8 18" id="KW-0732">Signal</keyword>
<dbReference type="Pfam" id="PF06391">
    <property type="entry name" value="MAT1"/>
    <property type="match status" value="1"/>
</dbReference>
<evidence type="ECO:0000256" key="6">
    <source>
        <dbReference type="ARBA" id="ARBA00022679"/>
    </source>
</evidence>
<evidence type="ECO:0000256" key="9">
    <source>
        <dbReference type="ARBA" id="ARBA00022741"/>
    </source>
</evidence>
<dbReference type="PANTHER" id="PTHR46008:SF2">
    <property type="entry name" value="LEAF RUST 10 DISEASE-RESISTANCE LOCUS RECEPTOR-LIKE PROTEIN KINASE-LIKE 1.4"/>
    <property type="match status" value="1"/>
</dbReference>
<feature type="chain" id="PRO_5044714891" description="Carboxypeptidase" evidence="18">
    <location>
        <begin position="22"/>
        <end position="1259"/>
    </location>
</feature>
<comment type="subcellular location">
    <subcellularLocation>
        <location evidence="1">Membrane</location>
        <topology evidence="1">Single-pass membrane protein</topology>
    </subcellularLocation>
    <subcellularLocation>
        <location evidence="2">Secreted</location>
    </subcellularLocation>
</comment>
<evidence type="ECO:0000256" key="8">
    <source>
        <dbReference type="ARBA" id="ARBA00022729"/>
    </source>
</evidence>
<dbReference type="FunFam" id="3.40.50.1820:FF:000579">
    <property type="entry name" value="Carboxypeptidase"/>
    <property type="match status" value="1"/>
</dbReference>
<protein>
    <recommendedName>
        <fullName evidence="23">Carboxypeptidase</fullName>
    </recommendedName>
</protein>
<dbReference type="GO" id="GO:0006508">
    <property type="term" value="P:proteolysis"/>
    <property type="evidence" value="ECO:0007669"/>
    <property type="project" value="InterPro"/>
</dbReference>
<dbReference type="AlphaFoldDB" id="A0AAV6LGS4"/>